<sequence>MANPRQEEKSTQSPEDTMRRAAERTAEQTRRIGLATAEASEEVAQASSHLLQQNAEMLQNSWHFGVDMATVMLGRSADQLGRTFGVTGNETEQATERSVRNAEAIMYSTTAVVKGMNGVSREYFDFVRQQIERTMDRMNELWRCRTPQDLAAVQTDLMRDSIRSALDTSRRMADMSLKVADDAGNHITQSIERMRHAA</sequence>
<reference evidence="3 4" key="1">
    <citation type="submission" date="2015-09" db="EMBL/GenBank/DDBJ databases">
        <title>Draft Genome Sequence of the Strain BR 3267 (Bradyrhizobium yuanmingense) recommended as inoculant for cowpea in Brazil.</title>
        <authorList>
            <person name="Simoes-Araujo J.L."/>
            <person name="Zilli J.E."/>
        </authorList>
    </citation>
    <scope>NUCLEOTIDE SEQUENCE [LARGE SCALE GENOMIC DNA]</scope>
    <source>
        <strain evidence="3 4">BR3267</strain>
    </source>
</reference>
<feature type="domain" description="Phasin" evidence="2">
    <location>
        <begin position="92"/>
        <end position="189"/>
    </location>
</feature>
<evidence type="ECO:0000259" key="2">
    <source>
        <dbReference type="Pfam" id="PF09361"/>
    </source>
</evidence>
<proteinExistence type="predicted"/>
<name>A0A0R3C569_9BRAD</name>
<organism evidence="3 4">
    <name type="scientific">Bradyrhizobium yuanmingense</name>
    <dbReference type="NCBI Taxonomy" id="108015"/>
    <lineage>
        <taxon>Bacteria</taxon>
        <taxon>Pseudomonadati</taxon>
        <taxon>Pseudomonadota</taxon>
        <taxon>Alphaproteobacteria</taxon>
        <taxon>Hyphomicrobiales</taxon>
        <taxon>Nitrobacteraceae</taxon>
        <taxon>Bradyrhizobium</taxon>
    </lineage>
</organism>
<dbReference type="InterPro" id="IPR018968">
    <property type="entry name" value="Phasin"/>
</dbReference>
<evidence type="ECO:0000256" key="1">
    <source>
        <dbReference type="SAM" id="MobiDB-lite"/>
    </source>
</evidence>
<gene>
    <name evidence="3" type="ORF">AOQ72_28590</name>
</gene>
<protein>
    <submittedName>
        <fullName evidence="3">Phasin protein</fullName>
    </submittedName>
</protein>
<dbReference type="STRING" id="108015.GA0061099_1004357"/>
<evidence type="ECO:0000313" key="4">
    <source>
        <dbReference type="Proteomes" id="UP000051380"/>
    </source>
</evidence>
<dbReference type="OrthoDB" id="8220458at2"/>
<dbReference type="AlphaFoldDB" id="A0A0R3C569"/>
<dbReference type="Proteomes" id="UP000051380">
    <property type="component" value="Unassembled WGS sequence"/>
</dbReference>
<feature type="region of interest" description="Disordered" evidence="1">
    <location>
        <begin position="1"/>
        <end position="29"/>
    </location>
</feature>
<comment type="caution">
    <text evidence="3">The sequence shown here is derived from an EMBL/GenBank/DDBJ whole genome shotgun (WGS) entry which is preliminary data.</text>
</comment>
<accession>A0A0R3C569</accession>
<dbReference type="EMBL" id="LJYF01000031">
    <property type="protein sequence ID" value="KRP92775.1"/>
    <property type="molecule type" value="Genomic_DNA"/>
</dbReference>
<evidence type="ECO:0000313" key="3">
    <source>
        <dbReference type="EMBL" id="KRP92775.1"/>
    </source>
</evidence>
<dbReference type="Pfam" id="PF09361">
    <property type="entry name" value="Phasin_2"/>
    <property type="match status" value="1"/>
</dbReference>
<dbReference type="RefSeq" id="WP_057029305.1">
    <property type="nucleotide sequence ID" value="NZ_LJYF01000031.1"/>
</dbReference>